<feature type="region of interest" description="Disordered" evidence="1">
    <location>
        <begin position="23"/>
        <end position="42"/>
    </location>
</feature>
<keyword evidence="3" id="KW-1185">Reference proteome</keyword>
<proteinExistence type="predicted"/>
<evidence type="ECO:0008006" key="4">
    <source>
        <dbReference type="Google" id="ProtNLM"/>
    </source>
</evidence>
<organism evidence="2 3">
    <name type="scientific">Aureobasidium pullulans</name>
    <name type="common">Black yeast</name>
    <name type="synonym">Pullularia pullulans</name>
    <dbReference type="NCBI Taxonomy" id="5580"/>
    <lineage>
        <taxon>Eukaryota</taxon>
        <taxon>Fungi</taxon>
        <taxon>Dikarya</taxon>
        <taxon>Ascomycota</taxon>
        <taxon>Pezizomycotina</taxon>
        <taxon>Dothideomycetes</taxon>
        <taxon>Dothideomycetidae</taxon>
        <taxon>Dothideales</taxon>
        <taxon>Saccotheciaceae</taxon>
        <taxon>Aureobasidium</taxon>
    </lineage>
</organism>
<gene>
    <name evidence="2" type="ORF">QM012_002108</name>
</gene>
<dbReference type="EMBL" id="JASGXD010000012">
    <property type="protein sequence ID" value="KAK6002470.1"/>
    <property type="molecule type" value="Genomic_DNA"/>
</dbReference>
<comment type="caution">
    <text evidence="2">The sequence shown here is derived from an EMBL/GenBank/DDBJ whole genome shotgun (WGS) entry which is preliminary data.</text>
</comment>
<evidence type="ECO:0000256" key="1">
    <source>
        <dbReference type="SAM" id="MobiDB-lite"/>
    </source>
</evidence>
<protein>
    <recommendedName>
        <fullName evidence="4">Secreted protein</fullName>
    </recommendedName>
</protein>
<reference evidence="2 3" key="1">
    <citation type="submission" date="2023-11" db="EMBL/GenBank/DDBJ databases">
        <title>Draft genome sequence and annotation of the polyextremotolerant black yeast-like fungus Aureobasidium pullulans NRRL 62042.</title>
        <authorList>
            <person name="Dielentheis-Frenken M.R.E."/>
            <person name="Wibberg D."/>
            <person name="Blank L.M."/>
            <person name="Tiso T."/>
        </authorList>
    </citation>
    <scope>NUCLEOTIDE SEQUENCE [LARGE SCALE GENOMIC DNA]</scope>
    <source>
        <strain evidence="2 3">NRRL 62042</strain>
    </source>
</reference>
<name>A0ABR0TER4_AURPU</name>
<evidence type="ECO:0000313" key="2">
    <source>
        <dbReference type="EMBL" id="KAK6002470.1"/>
    </source>
</evidence>
<evidence type="ECO:0000313" key="3">
    <source>
        <dbReference type="Proteomes" id="UP001341245"/>
    </source>
</evidence>
<accession>A0ABR0TER4</accession>
<dbReference type="Proteomes" id="UP001341245">
    <property type="component" value="Unassembled WGS sequence"/>
</dbReference>
<sequence length="160" mass="16642">MVFRVVDVVEIVEAAVLGFAEDAAAEEEEEAEDAEAEVGEEEVEAMPVDSEIKLPPLDNKVTVCCPLTTTVGAVTVVCGAPLLCDGPELAAEEAEPLALDTTAVLVVVKSKEYVVLGSKLDGNVARADESTESAFMVWAGCSVEVAGHPAILSAQEVIVV</sequence>